<evidence type="ECO:0008006" key="4">
    <source>
        <dbReference type="Google" id="ProtNLM"/>
    </source>
</evidence>
<reference evidence="2 3" key="1">
    <citation type="journal article" date="2015" name="Nature">
        <title>rRNA introns, odd ribosomes, and small enigmatic genomes across a large radiation of phyla.</title>
        <authorList>
            <person name="Brown C.T."/>
            <person name="Hug L.A."/>
            <person name="Thomas B.C."/>
            <person name="Sharon I."/>
            <person name="Castelle C.J."/>
            <person name="Singh A."/>
            <person name="Wilkins M.J."/>
            <person name="Williams K.H."/>
            <person name="Banfield J.F."/>
        </authorList>
    </citation>
    <scope>NUCLEOTIDE SEQUENCE [LARGE SCALE GENOMIC DNA]</scope>
</reference>
<dbReference type="EMBL" id="LCFQ01000013">
    <property type="protein sequence ID" value="KKS97078.1"/>
    <property type="molecule type" value="Genomic_DNA"/>
</dbReference>
<evidence type="ECO:0000313" key="2">
    <source>
        <dbReference type="EMBL" id="KKS97078.1"/>
    </source>
</evidence>
<name>A0A0G1GDY2_9BACT</name>
<keyword evidence="1" id="KW-0812">Transmembrane</keyword>
<keyword evidence="1" id="KW-1133">Transmembrane helix</keyword>
<evidence type="ECO:0000313" key="3">
    <source>
        <dbReference type="Proteomes" id="UP000034090"/>
    </source>
</evidence>
<evidence type="ECO:0000256" key="1">
    <source>
        <dbReference type="SAM" id="Phobius"/>
    </source>
</evidence>
<dbReference type="AlphaFoldDB" id="A0A0G1GDY2"/>
<feature type="transmembrane region" description="Helical" evidence="1">
    <location>
        <begin position="33"/>
        <end position="57"/>
    </location>
</feature>
<organism evidence="2 3">
    <name type="scientific">Candidatus Woesebacteria bacterium GW2011_GWB1_43_14</name>
    <dbReference type="NCBI Taxonomy" id="1618578"/>
    <lineage>
        <taxon>Bacteria</taxon>
        <taxon>Candidatus Woeseibacteriota</taxon>
    </lineage>
</organism>
<sequence>MRPTNLCLFDLLTRFVAFLSKPKMEPDLFVKNLLLIAVFLILTPLALGTSLFTLIAISTNEEVVSRTEVLSYKDTNLITAPMPGVNVYASLPSESYAISGNVYGKDARIEIIRQYLEYYRSPLEPYSTQLVAMADKYGLDFKLTTAIAQQESNLCKKIPENTYNCWGWGIHSQGTLGFEDYSHAIETVSRGLRKEYLDKGFLSIEDIMGKYTPLSNGSWAQGVSTFMADME</sequence>
<keyword evidence="1" id="KW-0472">Membrane</keyword>
<accession>A0A0G1GDY2</accession>
<protein>
    <recommendedName>
        <fullName evidence="4">Mannosyl-glycoprotein endo-beta-N-acetylglucosamidase-like domain-containing protein</fullName>
    </recommendedName>
</protein>
<proteinExistence type="predicted"/>
<gene>
    <name evidence="2" type="ORF">UV74_C0013G0200</name>
</gene>
<dbReference type="Proteomes" id="UP000034090">
    <property type="component" value="Unassembled WGS sequence"/>
</dbReference>
<comment type="caution">
    <text evidence="2">The sequence shown here is derived from an EMBL/GenBank/DDBJ whole genome shotgun (WGS) entry which is preliminary data.</text>
</comment>
<dbReference type="STRING" id="1618578.UV74_C0013G0200"/>